<sequence>MRSYLIFAAWSLLAGAGIPLIGVLNSGVARSVGNPYAATAIMFAIAALVALGLALPVYGHPTIAQLGSAPPISYGAGLLIGFYGLSATIIIPRLGAASFIAFILVAQLLTSAAVDQFGLFGMARRPTDITKMVGLIVIVAGITVMEIGNLIKARP</sequence>
<organism evidence="2 3">
    <name type="scientific">Bradyrhizobium lablabi</name>
    <dbReference type="NCBI Taxonomy" id="722472"/>
    <lineage>
        <taxon>Bacteria</taxon>
        <taxon>Pseudomonadati</taxon>
        <taxon>Pseudomonadota</taxon>
        <taxon>Alphaproteobacteria</taxon>
        <taxon>Hyphomicrobiales</taxon>
        <taxon>Nitrobacteraceae</taxon>
        <taxon>Bradyrhizobium</taxon>
    </lineage>
</organism>
<evidence type="ECO:0000313" key="3">
    <source>
        <dbReference type="Proteomes" id="UP000183208"/>
    </source>
</evidence>
<dbReference type="Pfam" id="PF04657">
    <property type="entry name" value="DMT_YdcZ"/>
    <property type="match status" value="1"/>
</dbReference>
<dbReference type="PANTHER" id="PTHR34821">
    <property type="entry name" value="INNER MEMBRANE PROTEIN YDCZ"/>
    <property type="match status" value="1"/>
</dbReference>
<dbReference type="PANTHER" id="PTHR34821:SF2">
    <property type="entry name" value="INNER MEMBRANE PROTEIN YDCZ"/>
    <property type="match status" value="1"/>
</dbReference>
<name>A0A1H4MUL0_9BRAD</name>
<feature type="transmembrane region" description="Helical" evidence="1">
    <location>
        <begin position="71"/>
        <end position="91"/>
    </location>
</feature>
<reference evidence="2 3" key="1">
    <citation type="submission" date="2016-10" db="EMBL/GenBank/DDBJ databases">
        <authorList>
            <person name="de Groot N.N."/>
        </authorList>
    </citation>
    <scope>NUCLEOTIDE SEQUENCE [LARGE SCALE GENOMIC DNA]</scope>
    <source>
        <strain evidence="2 3">GAS522</strain>
    </source>
</reference>
<proteinExistence type="predicted"/>
<dbReference type="EMBL" id="FNTI01000001">
    <property type="protein sequence ID" value="SEB86709.1"/>
    <property type="molecule type" value="Genomic_DNA"/>
</dbReference>
<feature type="transmembrane region" description="Helical" evidence="1">
    <location>
        <begin position="97"/>
        <end position="120"/>
    </location>
</feature>
<dbReference type="GO" id="GO:0005886">
    <property type="term" value="C:plasma membrane"/>
    <property type="evidence" value="ECO:0007669"/>
    <property type="project" value="TreeGrafter"/>
</dbReference>
<dbReference type="Proteomes" id="UP000183208">
    <property type="component" value="Unassembled WGS sequence"/>
</dbReference>
<dbReference type="InterPro" id="IPR006750">
    <property type="entry name" value="YdcZ"/>
</dbReference>
<gene>
    <name evidence="2" type="ORF">SAMN05444171_0102</name>
</gene>
<evidence type="ECO:0000256" key="1">
    <source>
        <dbReference type="SAM" id="Phobius"/>
    </source>
</evidence>
<keyword evidence="1" id="KW-1133">Transmembrane helix</keyword>
<keyword evidence="1" id="KW-0812">Transmembrane</keyword>
<dbReference type="RefSeq" id="WP_074814204.1">
    <property type="nucleotide sequence ID" value="NZ_FNTI01000001.1"/>
</dbReference>
<dbReference type="OrthoDB" id="370053at2"/>
<evidence type="ECO:0000313" key="2">
    <source>
        <dbReference type="EMBL" id="SEB86709.1"/>
    </source>
</evidence>
<dbReference type="AlphaFoldDB" id="A0A1H4MUL0"/>
<protein>
    <submittedName>
        <fullName evidence="2">Transporter family-2 protein</fullName>
    </submittedName>
</protein>
<accession>A0A1H4MUL0</accession>
<keyword evidence="1" id="KW-0472">Membrane</keyword>
<feature type="transmembrane region" description="Helical" evidence="1">
    <location>
        <begin position="36"/>
        <end position="59"/>
    </location>
</feature>
<feature type="transmembrane region" description="Helical" evidence="1">
    <location>
        <begin position="132"/>
        <end position="151"/>
    </location>
</feature>